<organism evidence="13 14">
    <name type="scientific">Elysia marginata</name>
    <dbReference type="NCBI Taxonomy" id="1093978"/>
    <lineage>
        <taxon>Eukaryota</taxon>
        <taxon>Metazoa</taxon>
        <taxon>Spiralia</taxon>
        <taxon>Lophotrochozoa</taxon>
        <taxon>Mollusca</taxon>
        <taxon>Gastropoda</taxon>
        <taxon>Heterobranchia</taxon>
        <taxon>Euthyneura</taxon>
        <taxon>Panpulmonata</taxon>
        <taxon>Sacoglossa</taxon>
        <taxon>Placobranchoidea</taxon>
        <taxon>Plakobranchidae</taxon>
        <taxon>Elysia</taxon>
    </lineage>
</organism>
<comment type="caution">
    <text evidence="13">The sequence shown here is derived from an EMBL/GenBank/DDBJ whole genome shotgun (WGS) entry which is preliminary data.</text>
</comment>
<evidence type="ECO:0000256" key="8">
    <source>
        <dbReference type="ARBA" id="ARBA00038932"/>
    </source>
</evidence>
<evidence type="ECO:0000256" key="3">
    <source>
        <dbReference type="ARBA" id="ARBA00022514"/>
    </source>
</evidence>
<dbReference type="EC" id="5.3.3.12" evidence="8"/>
<protein>
    <recommendedName>
        <fullName evidence="12">L-dopachrome isomerase</fullName>
        <ecNumber evidence="9">5.3.2.1</ecNumber>
        <ecNumber evidence="8">5.3.3.12</ecNumber>
    </recommendedName>
    <alternativeName>
        <fullName evidence="10">L-dopachrome tautomerase</fullName>
    </alternativeName>
    <alternativeName>
        <fullName evidence="11">Phenylpyruvate tautomerase</fullName>
    </alternativeName>
</protein>
<evidence type="ECO:0000256" key="11">
    <source>
        <dbReference type="ARBA" id="ARBA00041912"/>
    </source>
</evidence>
<evidence type="ECO:0000256" key="1">
    <source>
        <dbReference type="ARBA" id="ARBA00004613"/>
    </source>
</evidence>
<evidence type="ECO:0000256" key="10">
    <source>
        <dbReference type="ARBA" id="ARBA00041631"/>
    </source>
</evidence>
<keyword evidence="3" id="KW-0202">Cytokine</keyword>
<dbReference type="AlphaFoldDB" id="A0AAV4HPF9"/>
<evidence type="ECO:0000256" key="2">
    <source>
        <dbReference type="ARBA" id="ARBA00005851"/>
    </source>
</evidence>
<keyword evidence="5" id="KW-0413">Isomerase</keyword>
<proteinExistence type="inferred from homology"/>
<comment type="catalytic activity">
    <reaction evidence="6">
        <text>3-phenylpyruvate = enol-phenylpyruvate</text>
        <dbReference type="Rhea" id="RHEA:17097"/>
        <dbReference type="ChEBI" id="CHEBI:16815"/>
        <dbReference type="ChEBI" id="CHEBI:18005"/>
        <dbReference type="EC" id="5.3.2.1"/>
    </reaction>
</comment>
<dbReference type="Gene3D" id="3.30.429.10">
    <property type="entry name" value="Macrophage Migration Inhibitory Factor"/>
    <property type="match status" value="1"/>
</dbReference>
<dbReference type="InterPro" id="IPR014347">
    <property type="entry name" value="Tautomerase/MIF_sf"/>
</dbReference>
<sequence>MPLCQLYTSKKDAELKEGVELRMSEAVARALGKPLERVSMAVLPSTRLLRLGTLAPSAMLVIASINVFDAQRNPTYTPIIKQALQTELELPAERCLIQYVDLDPDFLG</sequence>
<reference evidence="13 14" key="1">
    <citation type="journal article" date="2021" name="Elife">
        <title>Chloroplast acquisition without the gene transfer in kleptoplastic sea slugs, Plakobranchus ocellatus.</title>
        <authorList>
            <person name="Maeda T."/>
            <person name="Takahashi S."/>
            <person name="Yoshida T."/>
            <person name="Shimamura S."/>
            <person name="Takaki Y."/>
            <person name="Nagai Y."/>
            <person name="Toyoda A."/>
            <person name="Suzuki Y."/>
            <person name="Arimoto A."/>
            <person name="Ishii H."/>
            <person name="Satoh N."/>
            <person name="Nishiyama T."/>
            <person name="Hasebe M."/>
            <person name="Maruyama T."/>
            <person name="Minagawa J."/>
            <person name="Obokata J."/>
            <person name="Shigenobu S."/>
        </authorList>
    </citation>
    <scope>NUCLEOTIDE SEQUENCE [LARGE SCALE GENOMIC DNA]</scope>
</reference>
<keyword evidence="14" id="KW-1185">Reference proteome</keyword>
<accession>A0AAV4HPF9</accession>
<dbReference type="SUPFAM" id="SSF55331">
    <property type="entry name" value="Tautomerase/MIF"/>
    <property type="match status" value="1"/>
</dbReference>
<name>A0AAV4HPF9_9GAST</name>
<dbReference type="PANTHER" id="PTHR11954">
    <property type="entry name" value="D-DOPACHROME DECARBOXYLASE"/>
    <property type="match status" value="1"/>
</dbReference>
<dbReference type="GO" id="GO:0050178">
    <property type="term" value="F:phenylpyruvate tautomerase activity"/>
    <property type="evidence" value="ECO:0007669"/>
    <property type="project" value="UniProtKB-EC"/>
</dbReference>
<dbReference type="Proteomes" id="UP000762676">
    <property type="component" value="Unassembled WGS sequence"/>
</dbReference>
<evidence type="ECO:0000256" key="6">
    <source>
        <dbReference type="ARBA" id="ARBA00036735"/>
    </source>
</evidence>
<dbReference type="GO" id="GO:0005125">
    <property type="term" value="F:cytokine activity"/>
    <property type="evidence" value="ECO:0007669"/>
    <property type="project" value="UniProtKB-KW"/>
</dbReference>
<dbReference type="PANTHER" id="PTHR11954:SF6">
    <property type="entry name" value="MACROPHAGE MIGRATION INHIBITORY FACTOR"/>
    <property type="match status" value="1"/>
</dbReference>
<evidence type="ECO:0000313" key="14">
    <source>
        <dbReference type="Proteomes" id="UP000762676"/>
    </source>
</evidence>
<dbReference type="InterPro" id="IPR001398">
    <property type="entry name" value="Macrophage_inhib_fac"/>
</dbReference>
<evidence type="ECO:0000256" key="5">
    <source>
        <dbReference type="ARBA" id="ARBA00023235"/>
    </source>
</evidence>
<evidence type="ECO:0000313" key="13">
    <source>
        <dbReference type="EMBL" id="GFR99594.1"/>
    </source>
</evidence>
<comment type="catalytic activity">
    <reaction evidence="7">
        <text>L-dopachrome = 5,6-dihydroxyindole-2-carboxylate</text>
        <dbReference type="Rhea" id="RHEA:13041"/>
        <dbReference type="ChEBI" id="CHEBI:16875"/>
        <dbReference type="ChEBI" id="CHEBI:57509"/>
        <dbReference type="EC" id="5.3.3.12"/>
    </reaction>
</comment>
<evidence type="ECO:0000256" key="12">
    <source>
        <dbReference type="ARBA" id="ARBA00042730"/>
    </source>
</evidence>
<evidence type="ECO:0000256" key="9">
    <source>
        <dbReference type="ARBA" id="ARBA00039086"/>
    </source>
</evidence>
<dbReference type="GO" id="GO:0005615">
    <property type="term" value="C:extracellular space"/>
    <property type="evidence" value="ECO:0007669"/>
    <property type="project" value="UniProtKB-KW"/>
</dbReference>
<evidence type="ECO:0000256" key="7">
    <source>
        <dbReference type="ARBA" id="ARBA00036823"/>
    </source>
</evidence>
<gene>
    <name evidence="13" type="ORF">ElyMa_004532100</name>
</gene>
<dbReference type="EMBL" id="BMAT01009152">
    <property type="protein sequence ID" value="GFR99594.1"/>
    <property type="molecule type" value="Genomic_DNA"/>
</dbReference>
<keyword evidence="4" id="KW-0964">Secreted</keyword>
<comment type="subcellular location">
    <subcellularLocation>
        <location evidence="1">Secreted</location>
    </subcellularLocation>
</comment>
<dbReference type="GO" id="GO:0004167">
    <property type="term" value="F:dopachrome isomerase activity"/>
    <property type="evidence" value="ECO:0007669"/>
    <property type="project" value="UniProtKB-EC"/>
</dbReference>
<evidence type="ECO:0000256" key="4">
    <source>
        <dbReference type="ARBA" id="ARBA00022525"/>
    </source>
</evidence>
<dbReference type="Pfam" id="PF01187">
    <property type="entry name" value="MIF"/>
    <property type="match status" value="1"/>
</dbReference>
<dbReference type="EC" id="5.3.2.1" evidence="9"/>
<comment type="similarity">
    <text evidence="2">Belongs to the MIF family.</text>
</comment>